<dbReference type="InterPro" id="IPR027417">
    <property type="entry name" value="P-loop_NTPase"/>
</dbReference>
<dbReference type="GO" id="GO:0005737">
    <property type="term" value="C:cytoplasm"/>
    <property type="evidence" value="ECO:0007669"/>
    <property type="project" value="UniProtKB-ARBA"/>
</dbReference>
<accession>A0AAD5XW98</accession>
<dbReference type="InterPro" id="IPR001752">
    <property type="entry name" value="Kinesin_motor_dom"/>
</dbReference>
<feature type="compositionally biased region" description="Basic residues" evidence="11">
    <location>
        <begin position="404"/>
        <end position="418"/>
    </location>
</feature>
<dbReference type="SMART" id="SM00129">
    <property type="entry name" value="KISc"/>
    <property type="match status" value="1"/>
</dbReference>
<comment type="caution">
    <text evidence="14">The sequence shown here is derived from an EMBL/GenBank/DDBJ whole genome shotgun (WGS) entry which is preliminary data.</text>
</comment>
<dbReference type="Pfam" id="PF00225">
    <property type="entry name" value="Kinesin"/>
    <property type="match status" value="1"/>
</dbReference>
<feature type="domain" description="Kinesin motor" evidence="13">
    <location>
        <begin position="1"/>
        <end position="335"/>
    </location>
</feature>
<dbReference type="InterPro" id="IPR027640">
    <property type="entry name" value="Kinesin-like_fam"/>
</dbReference>
<keyword evidence="12" id="KW-1133">Transmembrane helix</keyword>
<dbReference type="GO" id="GO:0005524">
    <property type="term" value="F:ATP binding"/>
    <property type="evidence" value="ECO:0007669"/>
    <property type="project" value="UniProtKB-UniRule"/>
</dbReference>
<keyword evidence="3" id="KW-0493">Microtubule</keyword>
<dbReference type="PROSITE" id="PS00411">
    <property type="entry name" value="KINESIN_MOTOR_1"/>
    <property type="match status" value="1"/>
</dbReference>
<evidence type="ECO:0000313" key="15">
    <source>
        <dbReference type="Proteomes" id="UP001211065"/>
    </source>
</evidence>
<evidence type="ECO:0000256" key="6">
    <source>
        <dbReference type="ARBA" id="ARBA00023054"/>
    </source>
</evidence>
<evidence type="ECO:0000256" key="11">
    <source>
        <dbReference type="SAM" id="MobiDB-lite"/>
    </source>
</evidence>
<keyword evidence="12" id="KW-0812">Transmembrane</keyword>
<keyword evidence="4 9" id="KW-0547">Nucleotide-binding</keyword>
<evidence type="ECO:0000256" key="2">
    <source>
        <dbReference type="ARBA" id="ARBA00022490"/>
    </source>
</evidence>
<feature type="compositionally biased region" description="Polar residues" evidence="11">
    <location>
        <begin position="797"/>
        <end position="807"/>
    </location>
</feature>
<evidence type="ECO:0000256" key="3">
    <source>
        <dbReference type="ARBA" id="ARBA00022701"/>
    </source>
</evidence>
<dbReference type="PROSITE" id="PS50067">
    <property type="entry name" value="KINESIN_MOTOR_2"/>
    <property type="match status" value="1"/>
</dbReference>
<evidence type="ECO:0000256" key="7">
    <source>
        <dbReference type="ARBA" id="ARBA00023175"/>
    </source>
</evidence>
<keyword evidence="5 9" id="KW-0067">ATP-binding</keyword>
<feature type="compositionally biased region" description="Low complexity" evidence="11">
    <location>
        <begin position="753"/>
        <end position="772"/>
    </location>
</feature>
<dbReference type="InterPro" id="IPR036961">
    <property type="entry name" value="Kinesin_motor_dom_sf"/>
</dbReference>
<keyword evidence="7 9" id="KW-0505">Motor protein</keyword>
<feature type="compositionally biased region" description="Acidic residues" evidence="11">
    <location>
        <begin position="379"/>
        <end position="398"/>
    </location>
</feature>
<feature type="binding site" evidence="9">
    <location>
        <begin position="92"/>
        <end position="99"/>
    </location>
    <ligand>
        <name>ATP</name>
        <dbReference type="ChEBI" id="CHEBI:30616"/>
    </ligand>
</feature>
<feature type="region of interest" description="Disordered" evidence="11">
    <location>
        <begin position="723"/>
        <end position="807"/>
    </location>
</feature>
<keyword evidence="8" id="KW-0206">Cytoskeleton</keyword>
<evidence type="ECO:0000256" key="4">
    <source>
        <dbReference type="ARBA" id="ARBA00022741"/>
    </source>
</evidence>
<evidence type="ECO:0000256" key="5">
    <source>
        <dbReference type="ARBA" id="ARBA00022840"/>
    </source>
</evidence>
<dbReference type="GO" id="GO:0003777">
    <property type="term" value="F:microtubule motor activity"/>
    <property type="evidence" value="ECO:0007669"/>
    <property type="project" value="InterPro"/>
</dbReference>
<dbReference type="PRINTS" id="PR00380">
    <property type="entry name" value="KINESINHEAVY"/>
</dbReference>
<evidence type="ECO:0000259" key="13">
    <source>
        <dbReference type="PROSITE" id="PS50067"/>
    </source>
</evidence>
<organism evidence="14 15">
    <name type="scientific">Clydaea vesicula</name>
    <dbReference type="NCBI Taxonomy" id="447962"/>
    <lineage>
        <taxon>Eukaryota</taxon>
        <taxon>Fungi</taxon>
        <taxon>Fungi incertae sedis</taxon>
        <taxon>Chytridiomycota</taxon>
        <taxon>Chytridiomycota incertae sedis</taxon>
        <taxon>Chytridiomycetes</taxon>
        <taxon>Lobulomycetales</taxon>
        <taxon>Lobulomycetaceae</taxon>
        <taxon>Clydaea</taxon>
    </lineage>
</organism>
<keyword evidence="2" id="KW-0963">Cytoplasm</keyword>
<dbReference type="Proteomes" id="UP001211065">
    <property type="component" value="Unassembled WGS sequence"/>
</dbReference>
<comment type="similarity">
    <text evidence="9">Belongs to the TRAFAC class myosin-kinesin ATPase superfamily. Kinesin family.</text>
</comment>
<dbReference type="PANTHER" id="PTHR47968">
    <property type="entry name" value="CENTROMERE PROTEIN E"/>
    <property type="match status" value="1"/>
</dbReference>
<feature type="compositionally biased region" description="Basic and acidic residues" evidence="11">
    <location>
        <begin position="363"/>
        <end position="378"/>
    </location>
</feature>
<dbReference type="GO" id="GO:0000278">
    <property type="term" value="P:mitotic cell cycle"/>
    <property type="evidence" value="ECO:0007669"/>
    <property type="project" value="TreeGrafter"/>
</dbReference>
<proteinExistence type="inferred from homology"/>
<evidence type="ECO:0000256" key="1">
    <source>
        <dbReference type="ARBA" id="ARBA00004245"/>
    </source>
</evidence>
<dbReference type="PANTHER" id="PTHR47968:SF76">
    <property type="entry name" value="KINESIN-LIKE PROTEIN"/>
    <property type="match status" value="1"/>
</dbReference>
<evidence type="ECO:0000256" key="8">
    <source>
        <dbReference type="ARBA" id="ARBA00023212"/>
    </source>
</evidence>
<feature type="compositionally biased region" description="Polar residues" evidence="11">
    <location>
        <begin position="742"/>
        <end position="751"/>
    </location>
</feature>
<dbReference type="InterPro" id="IPR019821">
    <property type="entry name" value="Kinesin_motor_CS"/>
</dbReference>
<feature type="transmembrane region" description="Helical" evidence="12">
    <location>
        <begin position="928"/>
        <end position="946"/>
    </location>
</feature>
<protein>
    <submittedName>
        <fullName evidence="14">Kinesin-like protein kif3a</fullName>
    </submittedName>
</protein>
<name>A0AAD5XW98_9FUNG</name>
<evidence type="ECO:0000256" key="9">
    <source>
        <dbReference type="PROSITE-ProRule" id="PRU00283"/>
    </source>
</evidence>
<reference evidence="14" key="1">
    <citation type="submission" date="2020-05" db="EMBL/GenBank/DDBJ databases">
        <title>Phylogenomic resolution of chytrid fungi.</title>
        <authorList>
            <person name="Stajich J.E."/>
            <person name="Amses K."/>
            <person name="Simmons R."/>
            <person name="Seto K."/>
            <person name="Myers J."/>
            <person name="Bonds A."/>
            <person name="Quandt C.A."/>
            <person name="Barry K."/>
            <person name="Liu P."/>
            <person name="Grigoriev I."/>
            <person name="Longcore J.E."/>
            <person name="James T.Y."/>
        </authorList>
    </citation>
    <scope>NUCLEOTIDE SEQUENCE</scope>
    <source>
        <strain evidence="14">JEL0476</strain>
    </source>
</reference>
<evidence type="ECO:0000256" key="10">
    <source>
        <dbReference type="SAM" id="Coils"/>
    </source>
</evidence>
<dbReference type="SUPFAM" id="SSF52540">
    <property type="entry name" value="P-loop containing nucleoside triphosphate hydrolases"/>
    <property type="match status" value="1"/>
</dbReference>
<gene>
    <name evidence="14" type="primary">KIF3A</name>
    <name evidence="14" type="ORF">HK099_003554</name>
</gene>
<sequence>MRCRPFSEKEKVANYSSVVSINIAAAMVSIFDPKTSTPPVADKPAQGEPPKTFTFDSVFDCNATQIDVYNKTARPIVDSVLNGYNGTVFAYGQTGTGKTFSMEGIRDVPELRGIIPNSFDHIFSHIKLAPEGVKFLVRASYLEIYNEEIHDLLNNNAKLDIKERADIGVYVKDLRSFVIKDLEEMDKLMTFGNKNRSVGSTLMNATSSRSHSIFTVTVEVSEIGADGEEHIKAGKLNLVDLAGSERQTKTGATGDRLKEATKINLSLSALGNVISALVDGKSSHIPYRDSKLTRLLQDSLGGNARTLMLATMSPASYNYDESLSSLRYANRAKNIKNKPKINEDPKDAMLREFQEEIKKLRAQLESESTGERSVIEREEVVEEVEEVEEIVDDEEDAVEGAKPKGPKGPKSTKKKKSKMSISDTNENSLTGAPDSKLANGTISAPDIARMQELVEEEKRHIMASKDMEESERNKLVEDLEKRAVELEKERLQKSEVAAKLSQLEAKLLVGGVNVLDKEGEQRMELARKVAEIEEKQRQERELERQLMESEETNLQIEEEYASLQEEAAAKTKKLKKLWTLMMNAKSEVKDLQQEHQRERENLLETVRAVTRELKLKLFVVSQFIPEEYIEVLEGAAVYDDSAEKWRIAQVAHAGNNIQGKRSLVSGQLLGKDTITQKGFNRDQEDFTKNNEIEEDDFTPMCVFRDIFLTYDLPSVNIKKKAPEVKMRKEKTNSAAITKKNVRPSSAASKRPQSAKSSNFNNSLSSNGSINLSEKNLDKKAPKARGLLKQINGKEVNSDNTESRSNTEIPSITKIINKTSDTTKIVQFSNKTKDSTSTINSVTTTSAIPAFQNPTVTSDSIDLSTTTTSLLISESSTTTLLISETQKVDLMVASNNNNPNTKTEAMAPMSVNIIDQNETGNNFFRNTPAIISIISALILAVIIFLLYKIRKKKQLNFNKRTFGNFNDENKKLASVIGNPFKGQKITEPSALYSLKDSNQYYMYDASIARMEGRTSKGLLPTSINKIDSTNYNFEVIIEQDRFPSVLSNTSSNFWGNFRRDDVRDTNQSDSTFLTLSNDGSSVAIPSLIQ</sequence>
<evidence type="ECO:0000313" key="14">
    <source>
        <dbReference type="EMBL" id="KAJ3221407.1"/>
    </source>
</evidence>
<dbReference type="GO" id="GO:0008017">
    <property type="term" value="F:microtubule binding"/>
    <property type="evidence" value="ECO:0007669"/>
    <property type="project" value="InterPro"/>
</dbReference>
<keyword evidence="15" id="KW-1185">Reference proteome</keyword>
<dbReference type="FunFam" id="3.40.850.10:FF:000029">
    <property type="entry name" value="Kinesin-like protein KIF17"/>
    <property type="match status" value="1"/>
</dbReference>
<dbReference type="EMBL" id="JADGJW010000232">
    <property type="protein sequence ID" value="KAJ3221407.1"/>
    <property type="molecule type" value="Genomic_DNA"/>
</dbReference>
<comment type="subcellular location">
    <subcellularLocation>
        <location evidence="1">Cytoplasm</location>
        <location evidence="1">Cytoskeleton</location>
    </subcellularLocation>
</comment>
<dbReference type="GO" id="GO:0005874">
    <property type="term" value="C:microtubule"/>
    <property type="evidence" value="ECO:0007669"/>
    <property type="project" value="UniProtKB-KW"/>
</dbReference>
<feature type="coiled-coil region" evidence="10">
    <location>
        <begin position="469"/>
        <end position="612"/>
    </location>
</feature>
<feature type="region of interest" description="Disordered" evidence="11">
    <location>
        <begin position="363"/>
        <end position="444"/>
    </location>
</feature>
<evidence type="ECO:0000256" key="12">
    <source>
        <dbReference type="SAM" id="Phobius"/>
    </source>
</evidence>
<feature type="compositionally biased region" description="Polar residues" evidence="11">
    <location>
        <begin position="419"/>
        <end position="430"/>
    </location>
</feature>
<keyword evidence="6 10" id="KW-0175">Coiled coil</keyword>
<dbReference type="GO" id="GO:0007018">
    <property type="term" value="P:microtubule-based movement"/>
    <property type="evidence" value="ECO:0007669"/>
    <property type="project" value="InterPro"/>
</dbReference>
<keyword evidence="12" id="KW-0472">Membrane</keyword>
<dbReference type="AlphaFoldDB" id="A0AAD5XW98"/>
<dbReference type="Gene3D" id="3.40.850.10">
    <property type="entry name" value="Kinesin motor domain"/>
    <property type="match status" value="1"/>
</dbReference>